<dbReference type="STRING" id="1210090.GCA_001613185_04567"/>
<reference evidence="6 7" key="1">
    <citation type="submission" date="2018-06" db="EMBL/GenBank/DDBJ databases">
        <title>Genomic Encyclopedia of Type Strains, Phase IV (KMG-IV): sequencing the most valuable type-strain genomes for metagenomic binning, comparative biology and taxonomic classification.</title>
        <authorList>
            <person name="Goeker M."/>
        </authorList>
    </citation>
    <scope>NUCLEOTIDE SEQUENCE [LARGE SCALE GENOMIC DNA]</scope>
    <source>
        <strain evidence="6 7">DSM 44599</strain>
    </source>
</reference>
<feature type="region of interest" description="Disordered" evidence="4">
    <location>
        <begin position="1109"/>
        <end position="1134"/>
    </location>
</feature>
<dbReference type="Gene3D" id="1.10.10.10">
    <property type="entry name" value="Winged helix-like DNA-binding domain superfamily/Winged helix DNA-binding domain"/>
    <property type="match status" value="1"/>
</dbReference>
<dbReference type="PRINTS" id="PR00364">
    <property type="entry name" value="DISEASERSIST"/>
</dbReference>
<dbReference type="PANTHER" id="PTHR47691:SF3">
    <property type="entry name" value="HTH-TYPE TRANSCRIPTIONAL REGULATOR RV0890C-RELATED"/>
    <property type="match status" value="1"/>
</dbReference>
<dbReference type="InterPro" id="IPR036388">
    <property type="entry name" value="WH-like_DNA-bd_sf"/>
</dbReference>
<feature type="compositionally biased region" description="Gly residues" evidence="4">
    <location>
        <begin position="592"/>
        <end position="601"/>
    </location>
</feature>
<organism evidence="6 7">
    <name type="scientific">Nocardia puris</name>
    <dbReference type="NCBI Taxonomy" id="208602"/>
    <lineage>
        <taxon>Bacteria</taxon>
        <taxon>Bacillati</taxon>
        <taxon>Actinomycetota</taxon>
        <taxon>Actinomycetes</taxon>
        <taxon>Mycobacteriales</taxon>
        <taxon>Nocardiaceae</taxon>
        <taxon>Nocardia</taxon>
    </lineage>
</organism>
<dbReference type="GO" id="GO:0003677">
    <property type="term" value="F:DNA binding"/>
    <property type="evidence" value="ECO:0007669"/>
    <property type="project" value="UniProtKB-UniRule"/>
</dbReference>
<dbReference type="GO" id="GO:0006355">
    <property type="term" value="P:regulation of DNA-templated transcription"/>
    <property type="evidence" value="ECO:0007669"/>
    <property type="project" value="InterPro"/>
</dbReference>
<dbReference type="SUPFAM" id="SSF52540">
    <property type="entry name" value="P-loop containing nucleoside triphosphate hydrolases"/>
    <property type="match status" value="1"/>
</dbReference>
<dbReference type="AlphaFoldDB" id="A0A366CZP8"/>
<dbReference type="InterPro" id="IPR001867">
    <property type="entry name" value="OmpR/PhoB-type_DNA-bd"/>
</dbReference>
<accession>A0A366CZP8</accession>
<dbReference type="CDD" id="cd15831">
    <property type="entry name" value="BTAD"/>
    <property type="match status" value="1"/>
</dbReference>
<dbReference type="SMART" id="SM01043">
    <property type="entry name" value="BTAD"/>
    <property type="match status" value="1"/>
</dbReference>
<dbReference type="InterPro" id="IPR005158">
    <property type="entry name" value="BTAD"/>
</dbReference>
<evidence type="ECO:0000313" key="6">
    <source>
        <dbReference type="EMBL" id="RBO82488.1"/>
    </source>
</evidence>
<evidence type="ECO:0000259" key="5">
    <source>
        <dbReference type="PROSITE" id="PS51755"/>
    </source>
</evidence>
<dbReference type="Proteomes" id="UP000252586">
    <property type="component" value="Unassembled WGS sequence"/>
</dbReference>
<protein>
    <submittedName>
        <fullName evidence="6">Transcriptional regulator</fullName>
    </submittedName>
</protein>
<dbReference type="Gene3D" id="1.25.40.10">
    <property type="entry name" value="Tetratricopeptide repeat domain"/>
    <property type="match status" value="2"/>
</dbReference>
<dbReference type="PROSITE" id="PS51755">
    <property type="entry name" value="OMPR_PHOB"/>
    <property type="match status" value="1"/>
</dbReference>
<keyword evidence="7" id="KW-1185">Reference proteome</keyword>
<evidence type="ECO:0000313" key="7">
    <source>
        <dbReference type="Proteomes" id="UP000252586"/>
    </source>
</evidence>
<dbReference type="Pfam" id="PF00486">
    <property type="entry name" value="Trans_reg_C"/>
    <property type="match status" value="1"/>
</dbReference>
<comment type="caution">
    <text evidence="6">The sequence shown here is derived from an EMBL/GenBank/DDBJ whole genome shotgun (WGS) entry which is preliminary data.</text>
</comment>
<dbReference type="GO" id="GO:0000160">
    <property type="term" value="P:phosphorelay signal transduction system"/>
    <property type="evidence" value="ECO:0007669"/>
    <property type="project" value="InterPro"/>
</dbReference>
<feature type="region of interest" description="Disordered" evidence="4">
    <location>
        <begin position="576"/>
        <end position="612"/>
    </location>
</feature>
<dbReference type="EMBL" id="QNRE01000022">
    <property type="protein sequence ID" value="RBO82488.1"/>
    <property type="molecule type" value="Genomic_DNA"/>
</dbReference>
<dbReference type="PANTHER" id="PTHR47691">
    <property type="entry name" value="REGULATOR-RELATED"/>
    <property type="match status" value="1"/>
</dbReference>
<name>A0A366CZP8_9NOCA</name>
<keyword evidence="2 3" id="KW-0238">DNA-binding</keyword>
<dbReference type="InterPro" id="IPR016032">
    <property type="entry name" value="Sig_transdc_resp-reg_C-effctor"/>
</dbReference>
<dbReference type="SUPFAM" id="SSF48452">
    <property type="entry name" value="TPR-like"/>
    <property type="match status" value="2"/>
</dbReference>
<feature type="DNA-binding region" description="OmpR/PhoB-type" evidence="3">
    <location>
        <begin position="3"/>
        <end position="106"/>
    </location>
</feature>
<dbReference type="SMART" id="SM00862">
    <property type="entry name" value="Trans_reg_C"/>
    <property type="match status" value="1"/>
</dbReference>
<evidence type="ECO:0000256" key="4">
    <source>
        <dbReference type="SAM" id="MobiDB-lite"/>
    </source>
</evidence>
<dbReference type="Gene3D" id="3.40.50.300">
    <property type="entry name" value="P-loop containing nucleotide triphosphate hydrolases"/>
    <property type="match status" value="1"/>
</dbReference>
<dbReference type="InterPro" id="IPR011990">
    <property type="entry name" value="TPR-like_helical_dom_sf"/>
</dbReference>
<gene>
    <name evidence="6" type="ORF">DFR74_12228</name>
</gene>
<dbReference type="InterPro" id="IPR027417">
    <property type="entry name" value="P-loop_NTPase"/>
</dbReference>
<comment type="similarity">
    <text evidence="1">Belongs to the AfsR/DnrI/RedD regulatory family.</text>
</comment>
<dbReference type="SUPFAM" id="SSF46894">
    <property type="entry name" value="C-terminal effector domain of the bipartite response regulators"/>
    <property type="match status" value="1"/>
</dbReference>
<evidence type="ECO:0000256" key="2">
    <source>
        <dbReference type="ARBA" id="ARBA00023125"/>
    </source>
</evidence>
<evidence type="ECO:0000256" key="1">
    <source>
        <dbReference type="ARBA" id="ARBA00005820"/>
    </source>
</evidence>
<feature type="domain" description="OmpR/PhoB-type" evidence="5">
    <location>
        <begin position="3"/>
        <end position="106"/>
    </location>
</feature>
<evidence type="ECO:0000256" key="3">
    <source>
        <dbReference type="PROSITE-ProRule" id="PRU01091"/>
    </source>
</evidence>
<proteinExistence type="inferred from homology"/>
<sequence>MRPRSGNVGGVRFGVLGQLEVRTERDEPVRVPELKVRLLLGHLLLRSGEPVPVDRLIEELWGARPPADPKGAVQAKVSQLRRVLDDAEPGGRDLVVFDAAGYRLRVPGTAVDAGRFLELVERARAEGDARARAALLDDALNLWRGPAFADLGDALTAQPVVARLHDQRIAAVEERAETLLALGEHVLLADELAEVAARHPLRERMRAAQMRALYRSGRGHEALVVFEELRTGLRDELGADPSPELVELHREMLRHSPSLRSAPVPSAGYRPPPLPAPLTRLIGRDEDVERVVARLAGARLVTLTGFGGVGKTRLALAAAARWAERLSDGVRFAELAGLGAGESVAAVAGVIGTALGVKAGTSVGAGAGSADALAQLISVIGDVRGLLVLDNCEHLTGAAAEVAGRVLAAAPGLVVLATSREPLGLAGEALFPVAPLPPSGAALLFAERAADADPGFVLDEHTEPQVLAICESLDGIPLALELAAARLPGLGLGELTVRLCDRFRTLSAPRPGVPERQRTLWSMIDWSWSLLTEPEQVVLRRLSVFAGGCALEAAEEVCAERSRASVESPCAEGNAIAAEGDSTDAKREGVPASGGDGGVSGSGPSVRGPEGFGHEGGARVGGGAESGAGIAVADVAGVMARLVDRSLLVRADGDRYRLLESVREYAGKRLAEAGEDERFGERHAEYFLGFAECAEPGLRGREQGTWLRALDAEEANMQAALARSPVDRRLRLVDALAWYWFLRGRPGVALDAADAALALPGGDDDVRAGVTVWRTGLALWSRPGAAVEDEGQAALDLLGPDNPRRARAHWFLSFARWGFGDMGVATRWAEVALAACRAAGDEWGCAAALSTLASYASLRDDIATARRDARRAEELFAALGDRWGRLQALDTLAGTSEILGDYAEAIRLQSTGLRIAEDLSFDPEIAGRLSALGRVIMLTGDLDTAYAHHERARALAVNQGNAGLIGYAEFGMALVARRRGDLTTAERLLTPWVTGERASDTFAALTPLAELGFIAELRGDGATALGLHEQGYRMALATGGGPRALALALEGMAGAKTLLGDPDSAARLLGAADAARRSVGAPLPSAERFDVDRITGAARKSLGADGFDAAFAEGATSPPRVGEADRPRQGAAPR</sequence>
<dbReference type="Pfam" id="PF03704">
    <property type="entry name" value="BTAD"/>
    <property type="match status" value="1"/>
</dbReference>